<gene>
    <name evidence="1" type="ORF">RA11412_1017</name>
</gene>
<dbReference type="AlphaFoldDB" id="A0A2Z5QY96"/>
<name>A0A2Z5QY96_9MICC</name>
<reference evidence="1 2" key="1">
    <citation type="submission" date="2016-10" db="EMBL/GenBank/DDBJ databases">
        <title>Genome sequence of Rothia aeria strain JCM11412.</title>
        <authorList>
            <person name="Nambu T."/>
        </authorList>
    </citation>
    <scope>NUCLEOTIDE SEQUENCE [LARGE SCALE GENOMIC DNA]</scope>
    <source>
        <strain evidence="1 2">JCM 11412</strain>
    </source>
</reference>
<dbReference type="Proteomes" id="UP000250241">
    <property type="component" value="Chromosome"/>
</dbReference>
<evidence type="ECO:0000313" key="1">
    <source>
        <dbReference type="EMBL" id="BAV87316.1"/>
    </source>
</evidence>
<protein>
    <submittedName>
        <fullName evidence="1">Uncharacterized protein</fullName>
    </submittedName>
</protein>
<sequence>MNTMLTHDAHPDAASQASERKAMIGAGAGMLILVVLLGAAIAAADSVLGWVLAGLILGWLGLACYLVVGVLSAVRANRASYKALAHARAEEQDGMLADKLSHSFQIVLVQSREISKYLNEDGEQSRAMIERALDTINTTASNGMGMVNDEMRGEE</sequence>
<accession>A0A2Z5QY96</accession>
<proteinExistence type="predicted"/>
<dbReference type="EMBL" id="AP017895">
    <property type="protein sequence ID" value="BAV87316.1"/>
    <property type="molecule type" value="Genomic_DNA"/>
</dbReference>
<keyword evidence="2" id="KW-1185">Reference proteome</keyword>
<evidence type="ECO:0000313" key="2">
    <source>
        <dbReference type="Proteomes" id="UP000250241"/>
    </source>
</evidence>
<organism evidence="1 2">
    <name type="scientific">Rothia aeria</name>
    <dbReference type="NCBI Taxonomy" id="172042"/>
    <lineage>
        <taxon>Bacteria</taxon>
        <taxon>Bacillati</taxon>
        <taxon>Actinomycetota</taxon>
        <taxon>Actinomycetes</taxon>
        <taxon>Micrococcales</taxon>
        <taxon>Micrococcaceae</taxon>
        <taxon>Rothia</taxon>
    </lineage>
</organism>
<dbReference type="KEGG" id="raj:RA11412_1017"/>